<accession>A0A014P675</accession>
<evidence type="ECO:0000313" key="3">
    <source>
        <dbReference type="Proteomes" id="UP000030151"/>
    </source>
</evidence>
<comment type="caution">
    <text evidence="2">The sequence shown here is derived from an EMBL/GenBank/DDBJ whole genome shotgun (WGS) entry which is preliminary data.</text>
</comment>
<organism evidence="2 3">
    <name type="scientific">Metarhizium robertsii</name>
    <dbReference type="NCBI Taxonomy" id="568076"/>
    <lineage>
        <taxon>Eukaryota</taxon>
        <taxon>Fungi</taxon>
        <taxon>Dikarya</taxon>
        <taxon>Ascomycota</taxon>
        <taxon>Pezizomycotina</taxon>
        <taxon>Sordariomycetes</taxon>
        <taxon>Hypocreomycetidae</taxon>
        <taxon>Hypocreales</taxon>
        <taxon>Clavicipitaceae</taxon>
        <taxon>Metarhizium</taxon>
    </lineage>
</organism>
<evidence type="ECO:0000313" key="2">
    <source>
        <dbReference type="EMBL" id="EXU97930.1"/>
    </source>
</evidence>
<gene>
    <name evidence="2" type="ORF">X797_008929</name>
</gene>
<proteinExistence type="predicted"/>
<protein>
    <submittedName>
        <fullName evidence="2">Uncharacterized protein</fullName>
    </submittedName>
</protein>
<dbReference type="EMBL" id="JELW01000031">
    <property type="protein sequence ID" value="EXU97930.1"/>
    <property type="molecule type" value="Genomic_DNA"/>
</dbReference>
<dbReference type="AlphaFoldDB" id="A0A014P675"/>
<name>A0A014P675_9HYPO</name>
<reference evidence="2 3" key="1">
    <citation type="submission" date="2014-02" db="EMBL/GenBank/DDBJ databases">
        <title>The genome sequence of the entomopathogenic fungus Metarhizium robertsii ARSEF 2575.</title>
        <authorList>
            <person name="Giuliano Garisto Donzelli B."/>
            <person name="Roe B.A."/>
            <person name="Macmil S.L."/>
            <person name="Krasnoff S.B."/>
            <person name="Gibson D.M."/>
        </authorList>
    </citation>
    <scope>NUCLEOTIDE SEQUENCE [LARGE SCALE GENOMIC DNA]</scope>
    <source>
        <strain evidence="2 3">ARSEF 2575</strain>
    </source>
</reference>
<sequence length="119" mass="13454">MTNRKQSEPRQAGLWSAKARAINENLAARTPTIHREPARSATFPSSRAGQRKSFRRRAIQKPRLLYQHHAGPVCIFRNVCKLLRHHLGGSSLTLRQSEKLPMQHAIAYEATKKAAEGTF</sequence>
<dbReference type="Proteomes" id="UP000030151">
    <property type="component" value="Unassembled WGS sequence"/>
</dbReference>
<evidence type="ECO:0000256" key="1">
    <source>
        <dbReference type="SAM" id="MobiDB-lite"/>
    </source>
</evidence>
<feature type="region of interest" description="Disordered" evidence="1">
    <location>
        <begin position="27"/>
        <end position="55"/>
    </location>
</feature>
<dbReference type="HOGENOM" id="CLU_2264356_0_0_1"/>